<sequence length="304" mass="33577">MSVPIFGHVGTARPGDLFESRLELSLHRQHRPRQAGICATQKEGAESIVLSDKYEDDEVHEDYILYTGHGGRDPESGKQVTDQTLTDANLGLARSEATGRPVRVYRKVRTSSNGAAFRYEGLFRVTSHQFTTGKSGFGVFRFRLEPVVVMPSEPLPYGLPDLLDDASSTAQEAAPRYEATTSRLIRDTAVTRQVKTMYKYRCQMCDTQLQSPSGLYAEAAHIKPLGAPHHGPDVLANVLCLCPNHHVLFDLGSFAIGQDLALIGLPGRLHYKPLHQLGAEFLAYQRQHIHLRTASKAVASSNDE</sequence>
<dbReference type="SMART" id="SM00466">
    <property type="entry name" value="SRA"/>
    <property type="match status" value="1"/>
</dbReference>
<gene>
    <name evidence="2" type="ORF">ACFQT0_10505</name>
</gene>
<feature type="domain" description="YDG" evidence="1">
    <location>
        <begin position="7"/>
        <end position="146"/>
    </location>
</feature>
<dbReference type="PROSITE" id="PS51015">
    <property type="entry name" value="YDG"/>
    <property type="match status" value="1"/>
</dbReference>
<dbReference type="InterPro" id="IPR003105">
    <property type="entry name" value="SRA_YDG"/>
</dbReference>
<accession>A0ABW2U4F3</accession>
<organism evidence="2 3">
    <name type="scientific">Hymenobacter humi</name>
    <dbReference type="NCBI Taxonomy" id="1411620"/>
    <lineage>
        <taxon>Bacteria</taxon>
        <taxon>Pseudomonadati</taxon>
        <taxon>Bacteroidota</taxon>
        <taxon>Cytophagia</taxon>
        <taxon>Cytophagales</taxon>
        <taxon>Hymenobacteraceae</taxon>
        <taxon>Hymenobacter</taxon>
    </lineage>
</organism>
<dbReference type="RefSeq" id="WP_380202557.1">
    <property type="nucleotide sequence ID" value="NZ_JBHTEK010000001.1"/>
</dbReference>
<keyword evidence="3" id="KW-1185">Reference proteome</keyword>
<dbReference type="PANTHER" id="PTHR14140:SF27">
    <property type="entry name" value="OS04G0289800 PROTEIN"/>
    <property type="match status" value="1"/>
</dbReference>
<dbReference type="Gene3D" id="2.30.280.10">
    <property type="entry name" value="SRA-YDG"/>
    <property type="match status" value="1"/>
</dbReference>
<dbReference type="Proteomes" id="UP001596513">
    <property type="component" value="Unassembled WGS sequence"/>
</dbReference>
<dbReference type="SMART" id="SM00507">
    <property type="entry name" value="HNHc"/>
    <property type="match status" value="1"/>
</dbReference>
<evidence type="ECO:0000259" key="1">
    <source>
        <dbReference type="PROSITE" id="PS51015"/>
    </source>
</evidence>
<dbReference type="SUPFAM" id="SSF88697">
    <property type="entry name" value="PUA domain-like"/>
    <property type="match status" value="1"/>
</dbReference>
<dbReference type="InterPro" id="IPR036987">
    <property type="entry name" value="SRA-YDG_sf"/>
</dbReference>
<dbReference type="Pfam" id="PF13391">
    <property type="entry name" value="HNH_2"/>
    <property type="match status" value="1"/>
</dbReference>
<dbReference type="InterPro" id="IPR003615">
    <property type="entry name" value="HNH_nuc"/>
</dbReference>
<dbReference type="Pfam" id="PF02182">
    <property type="entry name" value="SAD_SRA"/>
    <property type="match status" value="1"/>
</dbReference>
<dbReference type="InterPro" id="IPR045134">
    <property type="entry name" value="UHRF1/2-like"/>
</dbReference>
<dbReference type="EMBL" id="JBHTEK010000001">
    <property type="protein sequence ID" value="MFC7667767.1"/>
    <property type="molecule type" value="Genomic_DNA"/>
</dbReference>
<dbReference type="Gene3D" id="1.10.30.50">
    <property type="match status" value="1"/>
</dbReference>
<protein>
    <submittedName>
        <fullName evidence="2">YDG/SRA domain-containing protein</fullName>
    </submittedName>
</protein>
<proteinExistence type="predicted"/>
<evidence type="ECO:0000313" key="2">
    <source>
        <dbReference type="EMBL" id="MFC7667767.1"/>
    </source>
</evidence>
<name>A0ABW2U4F3_9BACT</name>
<reference evidence="3" key="1">
    <citation type="journal article" date="2019" name="Int. J. Syst. Evol. Microbiol.">
        <title>The Global Catalogue of Microorganisms (GCM) 10K type strain sequencing project: providing services to taxonomists for standard genome sequencing and annotation.</title>
        <authorList>
            <consortium name="The Broad Institute Genomics Platform"/>
            <consortium name="The Broad Institute Genome Sequencing Center for Infectious Disease"/>
            <person name="Wu L."/>
            <person name="Ma J."/>
        </authorList>
    </citation>
    <scope>NUCLEOTIDE SEQUENCE [LARGE SCALE GENOMIC DNA]</scope>
    <source>
        <strain evidence="3">JCM 19635</strain>
    </source>
</reference>
<dbReference type="CDD" id="cd00085">
    <property type="entry name" value="HNHc"/>
    <property type="match status" value="1"/>
</dbReference>
<comment type="caution">
    <text evidence="2">The sequence shown here is derived from an EMBL/GenBank/DDBJ whole genome shotgun (WGS) entry which is preliminary data.</text>
</comment>
<dbReference type="PANTHER" id="PTHR14140">
    <property type="entry name" value="E3 UBIQUITIN-PROTEIN LIGASE UHRF-RELATED"/>
    <property type="match status" value="1"/>
</dbReference>
<evidence type="ECO:0000313" key="3">
    <source>
        <dbReference type="Proteomes" id="UP001596513"/>
    </source>
</evidence>
<dbReference type="InterPro" id="IPR015947">
    <property type="entry name" value="PUA-like_sf"/>
</dbReference>